<protein>
    <submittedName>
        <fullName evidence="1">DUF1501 domain-containing protein</fullName>
    </submittedName>
</protein>
<dbReference type="InterPro" id="IPR010869">
    <property type="entry name" value="DUF1501"/>
</dbReference>
<dbReference type="SUPFAM" id="SSF53649">
    <property type="entry name" value="Alkaline phosphatase-like"/>
    <property type="match status" value="1"/>
</dbReference>
<reference evidence="1 2" key="1">
    <citation type="submission" date="2018-01" db="EMBL/GenBank/DDBJ databases">
        <title>G. obscuriglobus.</title>
        <authorList>
            <person name="Franke J."/>
            <person name="Blomberg W."/>
            <person name="Selmecki A."/>
        </authorList>
    </citation>
    <scope>NUCLEOTIDE SEQUENCE [LARGE SCALE GENOMIC DNA]</scope>
    <source>
        <strain evidence="1 2">DSM 5831</strain>
    </source>
</reference>
<dbReference type="RefSeq" id="WP_010044910.1">
    <property type="nucleotide sequence ID" value="NZ_CP025958.1"/>
</dbReference>
<evidence type="ECO:0000313" key="2">
    <source>
        <dbReference type="Proteomes" id="UP000245802"/>
    </source>
</evidence>
<dbReference type="Proteomes" id="UP000245802">
    <property type="component" value="Chromosome"/>
</dbReference>
<organism evidence="1 2">
    <name type="scientific">Gemmata obscuriglobus</name>
    <dbReference type="NCBI Taxonomy" id="114"/>
    <lineage>
        <taxon>Bacteria</taxon>
        <taxon>Pseudomonadati</taxon>
        <taxon>Planctomycetota</taxon>
        <taxon>Planctomycetia</taxon>
        <taxon>Gemmatales</taxon>
        <taxon>Gemmataceae</taxon>
        <taxon>Gemmata</taxon>
    </lineage>
</organism>
<name>A0A2Z3H129_9BACT</name>
<gene>
    <name evidence="1" type="ORF">C1280_14210</name>
</gene>
<accession>A0A2Z3H129</accession>
<sequence length="451" mass="49155">MPTPHPIGVTRRELLQVGYSGLLGVGLSSFARAGSSGTTPAKKPKSLLIVFLTGAASHHETFDPKPDAPPEIRGEYQTIRTRTPGLLASEHLPKLAARSNLYSVIRSLAHRENNHLVATHHVLTGNVQPGAFFDKIASRDDFPNYAAGRSYFRGAPEGTPCGVNLPTYLMEGPLLWPGQHAGFLGPKHDVMQITQDPNRRDFRVDNLRPSAGMEVNDLRDRMALLSAVNDQRKWLAEAGETKKLTDQQHQALSVLTSGKVARAFDLDQEPAGVRDRYGRHAFGQSCLLARRLIEAGVPVVQANMGRVQNWDSHGNIFNRLKKDLLPPLDTAVSALLDDMTARGLLDDTLVMMLGEFGREPKINKEVGREHWAPCFSGLFAGAGVVPGTVIGKSDKNGAYPVTAPYSPDDIGATVYSVLGVDPHADVRDRLNRPVQLNRGQVIRPLFDGSAD</sequence>
<dbReference type="PROSITE" id="PS51318">
    <property type="entry name" value="TAT"/>
    <property type="match status" value="1"/>
</dbReference>
<dbReference type="PANTHER" id="PTHR43737:SF1">
    <property type="entry name" value="DUF1501 DOMAIN-CONTAINING PROTEIN"/>
    <property type="match status" value="1"/>
</dbReference>
<dbReference type="InterPro" id="IPR006311">
    <property type="entry name" value="TAT_signal"/>
</dbReference>
<dbReference type="EMBL" id="CP025958">
    <property type="protein sequence ID" value="AWM38032.1"/>
    <property type="molecule type" value="Genomic_DNA"/>
</dbReference>
<dbReference type="PANTHER" id="PTHR43737">
    <property type="entry name" value="BLL7424 PROTEIN"/>
    <property type="match status" value="1"/>
</dbReference>
<proteinExistence type="predicted"/>
<dbReference type="KEGG" id="gog:C1280_14210"/>
<keyword evidence="2" id="KW-1185">Reference proteome</keyword>
<dbReference type="InterPro" id="IPR017850">
    <property type="entry name" value="Alkaline_phosphatase_core_sf"/>
</dbReference>
<dbReference type="OrthoDB" id="127333at2"/>
<dbReference type="Pfam" id="PF07394">
    <property type="entry name" value="DUF1501"/>
    <property type="match status" value="1"/>
</dbReference>
<dbReference type="AlphaFoldDB" id="A0A2Z3H129"/>
<evidence type="ECO:0000313" key="1">
    <source>
        <dbReference type="EMBL" id="AWM38032.1"/>
    </source>
</evidence>